<organism evidence="1 2">
    <name type="scientific">Molorchus minor</name>
    <dbReference type="NCBI Taxonomy" id="1323400"/>
    <lineage>
        <taxon>Eukaryota</taxon>
        <taxon>Metazoa</taxon>
        <taxon>Ecdysozoa</taxon>
        <taxon>Arthropoda</taxon>
        <taxon>Hexapoda</taxon>
        <taxon>Insecta</taxon>
        <taxon>Pterygota</taxon>
        <taxon>Neoptera</taxon>
        <taxon>Endopterygota</taxon>
        <taxon>Coleoptera</taxon>
        <taxon>Polyphaga</taxon>
        <taxon>Cucujiformia</taxon>
        <taxon>Chrysomeloidea</taxon>
        <taxon>Cerambycidae</taxon>
        <taxon>Lamiinae</taxon>
        <taxon>Monochamini</taxon>
        <taxon>Molorchus</taxon>
    </lineage>
</organism>
<gene>
    <name evidence="1" type="ORF">NQ317_018135</name>
</gene>
<name>A0ABQ9IYK5_9CUCU</name>
<protein>
    <submittedName>
        <fullName evidence="1">Uncharacterized protein</fullName>
    </submittedName>
</protein>
<dbReference type="Proteomes" id="UP001162164">
    <property type="component" value="Unassembled WGS sequence"/>
</dbReference>
<accession>A0ABQ9IYK5</accession>
<proteinExistence type="predicted"/>
<keyword evidence="2" id="KW-1185">Reference proteome</keyword>
<sequence length="128" mass="14559">MEVTSEKWLQYKAYTLFSCMRPYGAYGPIGLRAKKKGAYGGMQERRTVITEKLCLADKQFLHIRNLRPKIEVPPSTDDADDPEPTDLDMIVGMAKQIASKRPRSSTTYLAIQESMKEKIMQIQGGPRF</sequence>
<evidence type="ECO:0000313" key="1">
    <source>
        <dbReference type="EMBL" id="KAJ8968451.1"/>
    </source>
</evidence>
<dbReference type="EMBL" id="JAPWTJ010001993">
    <property type="protein sequence ID" value="KAJ8968451.1"/>
    <property type="molecule type" value="Genomic_DNA"/>
</dbReference>
<reference evidence="1" key="1">
    <citation type="journal article" date="2023" name="Insect Mol. Biol.">
        <title>Genome sequencing provides insights into the evolution of gene families encoding plant cell wall-degrading enzymes in longhorned beetles.</title>
        <authorList>
            <person name="Shin N.R."/>
            <person name="Okamura Y."/>
            <person name="Kirsch R."/>
            <person name="Pauchet Y."/>
        </authorList>
    </citation>
    <scope>NUCLEOTIDE SEQUENCE</scope>
    <source>
        <strain evidence="1">MMC_N1</strain>
    </source>
</reference>
<evidence type="ECO:0000313" key="2">
    <source>
        <dbReference type="Proteomes" id="UP001162164"/>
    </source>
</evidence>
<comment type="caution">
    <text evidence="1">The sequence shown here is derived from an EMBL/GenBank/DDBJ whole genome shotgun (WGS) entry which is preliminary data.</text>
</comment>